<dbReference type="Proteomes" id="UP001193081">
    <property type="component" value="Unassembled WGS sequence"/>
</dbReference>
<dbReference type="EMBL" id="SIJK02000009">
    <property type="protein sequence ID" value="MBP1465462.1"/>
    <property type="molecule type" value="Genomic_DNA"/>
</dbReference>
<reference evidence="1 2" key="1">
    <citation type="submission" date="2021-03" db="EMBL/GenBank/DDBJ databases">
        <authorList>
            <person name="Grouzdev D.S."/>
        </authorList>
    </citation>
    <scope>NUCLEOTIDE SEQUENCE [LARGE SCALE GENOMIC DNA]</scope>
    <source>
        <strain evidence="1 2">M50-1</strain>
    </source>
</reference>
<dbReference type="RefSeq" id="WP_135477506.1">
    <property type="nucleotide sequence ID" value="NZ_SIJK02000009.1"/>
</dbReference>
<proteinExistence type="predicted"/>
<organism evidence="1 2">
    <name type="scientific">Candidatus Chloroploca mongolica</name>
    <dbReference type="NCBI Taxonomy" id="2528176"/>
    <lineage>
        <taxon>Bacteria</taxon>
        <taxon>Bacillati</taxon>
        <taxon>Chloroflexota</taxon>
        <taxon>Chloroflexia</taxon>
        <taxon>Chloroflexales</taxon>
        <taxon>Chloroflexineae</taxon>
        <taxon>Oscillochloridaceae</taxon>
        <taxon>Candidatus Chloroploca</taxon>
    </lineage>
</organism>
<evidence type="ECO:0000313" key="1">
    <source>
        <dbReference type="EMBL" id="MBP1465462.1"/>
    </source>
</evidence>
<gene>
    <name evidence="1" type="ORF">EYB53_007060</name>
</gene>
<dbReference type="SUPFAM" id="SSF51445">
    <property type="entry name" value="(Trans)glycosidases"/>
    <property type="match status" value="1"/>
</dbReference>
<dbReference type="Gene3D" id="3.20.20.80">
    <property type="entry name" value="Glycosidases"/>
    <property type="match status" value="1"/>
</dbReference>
<evidence type="ECO:0000313" key="2">
    <source>
        <dbReference type="Proteomes" id="UP001193081"/>
    </source>
</evidence>
<name>A0ABS4D7P7_9CHLR</name>
<sequence>MLSYRLADLSGPFFDPEKPFRNWSSFPYDQLDLPTAPYVDLLQLDQGVARARAQLDVLHVQGYNGVVVDNLAHLVAFDGPGEPVYAADSPVRRRALVYRRAFASLAEHAAALGMHFFVTTDMQWSTPELRREVGSLDASNARLVALNQRAIAELFAALPQVSGLVMRVGEAGGAHNQGDTYTGHMIYTTSAALRRLIEQLLPVCEAYGKQLIIRTWSVGIGELGDLICSPARYAATFGGLTSPNLLVSIKHGPADFFRLLPANPTLGLPGPRQLIEFQNRREYELFGLVPSSIVTLHGMALARAARDPQCAGFWAWNSTGGWGGGQASLGQTGWNLWTELNSAVTAALADQSAFASETFVRDWLHTRLGLVCSPAFVDVAADLYRDSAQLLEQGWYMSHLPQAVNRLGGVYLSPLLWVWWMRPTASLPIWAYLAGAVASPQTVLEASALAVARARRYAERLAERATEAAEVQFVVDSARYLADVLALAYAIRAFMFALLHQAQAVEPRSRSDLRKEVAQLMEQIVMHQVTWGQRRDFPALELEEVERFLTELRTHPRRVELQARFAMVAVGLIRHERKRALAGAAGLAGATGVALVMLGHRHGRLGLASLATGLALLAPLRHQAFQALLPWFSERFNVLPSIFFETGPALREWVEG</sequence>
<protein>
    <submittedName>
        <fullName evidence="1">Uncharacterized protein</fullName>
    </submittedName>
</protein>
<dbReference type="InterPro" id="IPR017853">
    <property type="entry name" value="GH"/>
</dbReference>
<keyword evidence="2" id="KW-1185">Reference proteome</keyword>
<comment type="caution">
    <text evidence="1">The sequence shown here is derived from an EMBL/GenBank/DDBJ whole genome shotgun (WGS) entry which is preliminary data.</text>
</comment>
<accession>A0ABS4D7P7</accession>